<evidence type="ECO:0000256" key="3">
    <source>
        <dbReference type="ARBA" id="ARBA00022729"/>
    </source>
</evidence>
<evidence type="ECO:0000313" key="13">
    <source>
        <dbReference type="Proteomes" id="UP000821866"/>
    </source>
</evidence>
<feature type="domain" description="Ig-like" evidence="11">
    <location>
        <begin position="499"/>
        <end position="590"/>
    </location>
</feature>
<comment type="subcellular location">
    <subcellularLocation>
        <location evidence="1">Cell membrane</location>
    </subcellularLocation>
</comment>
<keyword evidence="6" id="KW-1015">Disulfide bond</keyword>
<dbReference type="FunFam" id="2.60.40.10:FF:000005">
    <property type="entry name" value="Neuronal cell adhesion molecule"/>
    <property type="match status" value="1"/>
</dbReference>
<keyword evidence="2" id="KW-1003">Cell membrane</keyword>
<evidence type="ECO:0000256" key="2">
    <source>
        <dbReference type="ARBA" id="ARBA00022475"/>
    </source>
</evidence>
<dbReference type="Gene3D" id="2.60.40.10">
    <property type="entry name" value="Immunoglobulins"/>
    <property type="match status" value="3"/>
</dbReference>
<sequence>MDMQSGEEHDPVFAAWFIILLLSGSSRQSVLPVHHEETSRRGQSSLTRFPVLGGSDGGDGIIDSAPVSRAYSDRLYAAQVKRERKMRAVGWFSDRSGSTLVFCVGQDTAEGQRRRRARLSLADSHETPRRKRSECESVLTLPAPSRRRADVFHDIVSRRRHSSLLRAEQVATDCSKGSVAGSAFPLPVRFLVLRGPSSRVRTFLAASLSIFSFVIAVSTRTDPPVSPPPRRGAGKGLSLPALWPPLASRDSQPRRRVGSEFQLVYSHLRTQRVNSLLGCDALARFLADHKQCSCQQSPVISYISKEMVVGIGDTVDLQCSVQYAEAYPIIWVKINERDPSNNLFISSGSKAIVPDQRFSIRHDEGSNTYTLQITKLQETDSGLYQCQIILGPTSKLSSNVYVHVRVPPIISDNSTRSVIASTGQNITLECYATGHPTPHISWRRENNDLLPTGGAVYRGNILSIFNVSKNDRGTYYCIADNGVGNGARRNIGVEVEFAPVVSVDRPRYGQALQNPMDLLCHIEAFPSPSIVWLKDGYQLNDNQYYQISIFSTADEFTDSTLRIIAIEKKQYGNYTCKALNKLGSDEKIIELYDVAFRTVSESNEGCICFCEGNPQPKAKKKRSFTLQQNAVIVIAGASMPRGVAEVFPSSMLGWLEYPCPVVYLLVCRLRAPWGHGGLACWISGRPVGRSRAPGLAISGVSVALADWACPTSPPAADDLPPPTTVQL</sequence>
<dbReference type="PANTHER" id="PTHR12231:SF220">
    <property type="entry name" value="LACHESIN"/>
    <property type="match status" value="1"/>
</dbReference>
<protein>
    <recommendedName>
        <fullName evidence="11">Ig-like domain-containing protein</fullName>
    </recommendedName>
</protein>
<organism evidence="12 13">
    <name type="scientific">Rhipicephalus microplus</name>
    <name type="common">Cattle tick</name>
    <name type="synonym">Boophilus microplus</name>
    <dbReference type="NCBI Taxonomy" id="6941"/>
    <lineage>
        <taxon>Eukaryota</taxon>
        <taxon>Metazoa</taxon>
        <taxon>Ecdysozoa</taxon>
        <taxon>Arthropoda</taxon>
        <taxon>Chelicerata</taxon>
        <taxon>Arachnida</taxon>
        <taxon>Acari</taxon>
        <taxon>Parasitiformes</taxon>
        <taxon>Ixodida</taxon>
        <taxon>Ixodoidea</taxon>
        <taxon>Ixodidae</taxon>
        <taxon>Rhipicephalinae</taxon>
        <taxon>Rhipicephalus</taxon>
        <taxon>Boophilus</taxon>
    </lineage>
</organism>
<evidence type="ECO:0000256" key="7">
    <source>
        <dbReference type="ARBA" id="ARBA00023180"/>
    </source>
</evidence>
<keyword evidence="13" id="KW-1185">Reference proteome</keyword>
<dbReference type="Pfam" id="PF13927">
    <property type="entry name" value="Ig_3"/>
    <property type="match status" value="1"/>
</dbReference>
<dbReference type="SMART" id="SM00408">
    <property type="entry name" value="IGc2"/>
    <property type="match status" value="3"/>
</dbReference>
<reference evidence="12" key="2">
    <citation type="submission" date="2021-09" db="EMBL/GenBank/DDBJ databases">
        <authorList>
            <person name="Jia N."/>
            <person name="Wang J."/>
            <person name="Shi W."/>
            <person name="Du L."/>
            <person name="Sun Y."/>
            <person name="Zhan W."/>
            <person name="Jiang J."/>
            <person name="Wang Q."/>
            <person name="Zhang B."/>
            <person name="Ji P."/>
            <person name="Sakyi L.B."/>
            <person name="Cui X."/>
            <person name="Yuan T."/>
            <person name="Jiang B."/>
            <person name="Yang W."/>
            <person name="Lam T.T.-Y."/>
            <person name="Chang Q."/>
            <person name="Ding S."/>
            <person name="Wang X."/>
            <person name="Zhu J."/>
            <person name="Ruan X."/>
            <person name="Zhao L."/>
            <person name="Wei J."/>
            <person name="Que T."/>
            <person name="Du C."/>
            <person name="Cheng J."/>
            <person name="Dai P."/>
            <person name="Han X."/>
            <person name="Huang E."/>
            <person name="Gao Y."/>
            <person name="Liu J."/>
            <person name="Shao H."/>
            <person name="Ye R."/>
            <person name="Li L."/>
            <person name="Wei W."/>
            <person name="Wang X."/>
            <person name="Wang C."/>
            <person name="Huo Q."/>
            <person name="Li W."/>
            <person name="Guo W."/>
            <person name="Chen H."/>
            <person name="Chen S."/>
            <person name="Zhou L."/>
            <person name="Zhou L."/>
            <person name="Ni X."/>
            <person name="Tian J."/>
            <person name="Zhou Y."/>
            <person name="Sheng Y."/>
            <person name="Liu T."/>
            <person name="Pan Y."/>
            <person name="Xia L."/>
            <person name="Li J."/>
            <person name="Zhao F."/>
            <person name="Cao W."/>
        </authorList>
    </citation>
    <scope>NUCLEOTIDE SEQUENCE</scope>
    <source>
        <strain evidence="12">Rmic-2018</strain>
        <tissue evidence="12">Larvae</tissue>
    </source>
</reference>
<keyword evidence="4" id="KW-0677">Repeat</keyword>
<feature type="region of interest" description="Disordered" evidence="9">
    <location>
        <begin position="114"/>
        <end position="136"/>
    </location>
</feature>
<gene>
    <name evidence="12" type="ORF">HPB51_011306</name>
</gene>
<evidence type="ECO:0000256" key="5">
    <source>
        <dbReference type="ARBA" id="ARBA00023136"/>
    </source>
</evidence>
<evidence type="ECO:0000256" key="1">
    <source>
        <dbReference type="ARBA" id="ARBA00004236"/>
    </source>
</evidence>
<name>A0A9J6DMQ3_RHIMP</name>
<comment type="caution">
    <text evidence="12">The sequence shown here is derived from an EMBL/GenBank/DDBJ whole genome shotgun (WGS) entry which is preliminary data.</text>
</comment>
<evidence type="ECO:0000256" key="8">
    <source>
        <dbReference type="ARBA" id="ARBA00023319"/>
    </source>
</evidence>
<feature type="domain" description="Ig-like" evidence="11">
    <location>
        <begin position="298"/>
        <end position="397"/>
    </location>
</feature>
<dbReference type="SUPFAM" id="SSF48726">
    <property type="entry name" value="Immunoglobulin"/>
    <property type="match status" value="3"/>
</dbReference>
<dbReference type="Pfam" id="PF07679">
    <property type="entry name" value="I-set"/>
    <property type="match status" value="1"/>
</dbReference>
<dbReference type="AlphaFoldDB" id="A0A9J6DMQ3"/>
<dbReference type="SMART" id="SM00409">
    <property type="entry name" value="IG"/>
    <property type="match status" value="3"/>
</dbReference>
<dbReference type="Pfam" id="PF07686">
    <property type="entry name" value="V-set"/>
    <property type="match status" value="1"/>
</dbReference>
<evidence type="ECO:0000256" key="10">
    <source>
        <dbReference type="SAM" id="SignalP"/>
    </source>
</evidence>
<keyword evidence="7" id="KW-0325">Glycoprotein</keyword>
<evidence type="ECO:0000256" key="6">
    <source>
        <dbReference type="ARBA" id="ARBA00023157"/>
    </source>
</evidence>
<dbReference type="InterPro" id="IPR036179">
    <property type="entry name" value="Ig-like_dom_sf"/>
</dbReference>
<feature type="domain" description="Ig-like" evidence="11">
    <location>
        <begin position="407"/>
        <end position="494"/>
    </location>
</feature>
<dbReference type="InterPro" id="IPR013783">
    <property type="entry name" value="Ig-like_fold"/>
</dbReference>
<dbReference type="VEuPathDB" id="VectorBase:LOC119171635"/>
<dbReference type="InterPro" id="IPR007110">
    <property type="entry name" value="Ig-like_dom"/>
</dbReference>
<dbReference type="InterPro" id="IPR003599">
    <property type="entry name" value="Ig_sub"/>
</dbReference>
<keyword evidence="3 10" id="KW-0732">Signal</keyword>
<evidence type="ECO:0000256" key="4">
    <source>
        <dbReference type="ARBA" id="ARBA00022737"/>
    </source>
</evidence>
<dbReference type="PANTHER" id="PTHR12231">
    <property type="entry name" value="CTX-RELATED TYPE I TRANSMEMBRANE PROTEIN"/>
    <property type="match status" value="1"/>
</dbReference>
<evidence type="ECO:0000256" key="9">
    <source>
        <dbReference type="SAM" id="MobiDB-lite"/>
    </source>
</evidence>
<proteinExistence type="predicted"/>
<dbReference type="InterPro" id="IPR051170">
    <property type="entry name" value="Neural/epithelial_adhesion"/>
</dbReference>
<dbReference type="Proteomes" id="UP000821866">
    <property type="component" value="Chromosome 6"/>
</dbReference>
<dbReference type="CDD" id="cd00099">
    <property type="entry name" value="IgV"/>
    <property type="match status" value="1"/>
</dbReference>
<dbReference type="InterPro" id="IPR013098">
    <property type="entry name" value="Ig_I-set"/>
</dbReference>
<dbReference type="EMBL" id="JABSTU010000008">
    <property type="protein sequence ID" value="KAH8023192.1"/>
    <property type="molecule type" value="Genomic_DNA"/>
</dbReference>
<dbReference type="GO" id="GO:0098609">
    <property type="term" value="P:cell-cell adhesion"/>
    <property type="evidence" value="ECO:0007669"/>
    <property type="project" value="UniProtKB-ARBA"/>
</dbReference>
<keyword evidence="8" id="KW-0393">Immunoglobulin domain</keyword>
<evidence type="ECO:0000259" key="11">
    <source>
        <dbReference type="PROSITE" id="PS50835"/>
    </source>
</evidence>
<dbReference type="InterPro" id="IPR013106">
    <property type="entry name" value="Ig_V-set"/>
</dbReference>
<evidence type="ECO:0000313" key="12">
    <source>
        <dbReference type="EMBL" id="KAH8023192.1"/>
    </source>
</evidence>
<dbReference type="GO" id="GO:0005886">
    <property type="term" value="C:plasma membrane"/>
    <property type="evidence" value="ECO:0007669"/>
    <property type="project" value="UniProtKB-SubCell"/>
</dbReference>
<keyword evidence="5" id="KW-0472">Membrane</keyword>
<dbReference type="PROSITE" id="PS50835">
    <property type="entry name" value="IG_LIKE"/>
    <property type="match status" value="3"/>
</dbReference>
<feature type="chain" id="PRO_5039918340" description="Ig-like domain-containing protein" evidence="10">
    <location>
        <begin position="29"/>
        <end position="727"/>
    </location>
</feature>
<feature type="signal peptide" evidence="10">
    <location>
        <begin position="1"/>
        <end position="28"/>
    </location>
</feature>
<dbReference type="GO" id="GO:0043005">
    <property type="term" value="C:neuron projection"/>
    <property type="evidence" value="ECO:0007669"/>
    <property type="project" value="TreeGrafter"/>
</dbReference>
<accession>A0A9J6DMQ3</accession>
<reference evidence="12" key="1">
    <citation type="journal article" date="2020" name="Cell">
        <title>Large-Scale Comparative Analyses of Tick Genomes Elucidate Their Genetic Diversity and Vector Capacities.</title>
        <authorList>
            <consortium name="Tick Genome and Microbiome Consortium (TIGMIC)"/>
            <person name="Jia N."/>
            <person name="Wang J."/>
            <person name="Shi W."/>
            <person name="Du L."/>
            <person name="Sun Y."/>
            <person name="Zhan W."/>
            <person name="Jiang J.F."/>
            <person name="Wang Q."/>
            <person name="Zhang B."/>
            <person name="Ji P."/>
            <person name="Bell-Sakyi L."/>
            <person name="Cui X.M."/>
            <person name="Yuan T.T."/>
            <person name="Jiang B.G."/>
            <person name="Yang W.F."/>
            <person name="Lam T.T."/>
            <person name="Chang Q.C."/>
            <person name="Ding S.J."/>
            <person name="Wang X.J."/>
            <person name="Zhu J.G."/>
            <person name="Ruan X.D."/>
            <person name="Zhao L."/>
            <person name="Wei J.T."/>
            <person name="Ye R.Z."/>
            <person name="Que T.C."/>
            <person name="Du C.H."/>
            <person name="Zhou Y.H."/>
            <person name="Cheng J.X."/>
            <person name="Dai P.F."/>
            <person name="Guo W.B."/>
            <person name="Han X.H."/>
            <person name="Huang E.J."/>
            <person name="Li L.F."/>
            <person name="Wei W."/>
            <person name="Gao Y.C."/>
            <person name="Liu J.Z."/>
            <person name="Shao H.Z."/>
            <person name="Wang X."/>
            <person name="Wang C.C."/>
            <person name="Yang T.C."/>
            <person name="Huo Q.B."/>
            <person name="Li W."/>
            <person name="Chen H.Y."/>
            <person name="Chen S.E."/>
            <person name="Zhou L.G."/>
            <person name="Ni X.B."/>
            <person name="Tian J.H."/>
            <person name="Sheng Y."/>
            <person name="Liu T."/>
            <person name="Pan Y.S."/>
            <person name="Xia L.Y."/>
            <person name="Li J."/>
            <person name="Zhao F."/>
            <person name="Cao W.C."/>
        </authorList>
    </citation>
    <scope>NUCLEOTIDE SEQUENCE</scope>
    <source>
        <strain evidence="12">Rmic-2018</strain>
    </source>
</reference>
<dbReference type="InterPro" id="IPR003598">
    <property type="entry name" value="Ig_sub2"/>
</dbReference>